<protein>
    <recommendedName>
        <fullName evidence="1">N(6)-L-threonylcarbamoyladenine synthase</fullName>
        <ecNumber evidence="1">2.3.1.234</ecNumber>
    </recommendedName>
</protein>
<dbReference type="PANTHER" id="PTHR11735:SF11">
    <property type="entry name" value="TRNA THREONYLCARBAMOYLADENOSINE BIOSYNTHESIS PROTEIN TSAB"/>
    <property type="match status" value="1"/>
</dbReference>
<dbReference type="GO" id="GO:0008033">
    <property type="term" value="P:tRNA processing"/>
    <property type="evidence" value="ECO:0007669"/>
    <property type="project" value="UniProtKB-KW"/>
</dbReference>
<evidence type="ECO:0000256" key="3">
    <source>
        <dbReference type="ARBA" id="ARBA00022694"/>
    </source>
</evidence>
<keyword evidence="5" id="KW-0012">Acyltransferase</keyword>
<dbReference type="Proteomes" id="UP001199424">
    <property type="component" value="Unassembled WGS sequence"/>
</dbReference>
<evidence type="ECO:0000256" key="4">
    <source>
        <dbReference type="ARBA" id="ARBA00022723"/>
    </source>
</evidence>
<keyword evidence="2" id="KW-0808">Transferase</keyword>
<dbReference type="Pfam" id="PF00814">
    <property type="entry name" value="TsaD"/>
    <property type="match status" value="1"/>
</dbReference>
<keyword evidence="9" id="KW-1185">Reference proteome</keyword>
<evidence type="ECO:0000256" key="1">
    <source>
        <dbReference type="ARBA" id="ARBA00012156"/>
    </source>
</evidence>
<comment type="caution">
    <text evidence="8">The sequence shown here is derived from an EMBL/GenBank/DDBJ whole genome shotgun (WGS) entry which is preliminary data.</text>
</comment>
<dbReference type="SUPFAM" id="SSF53067">
    <property type="entry name" value="Actin-like ATPase domain"/>
    <property type="match status" value="1"/>
</dbReference>
<dbReference type="AlphaFoldDB" id="A0AAE3AF77"/>
<dbReference type="RefSeq" id="WP_308448262.1">
    <property type="nucleotide sequence ID" value="NZ_JAJEQC010000001.1"/>
</dbReference>
<dbReference type="EC" id="2.3.1.234" evidence="1"/>
<accession>A0AAE3AF77</accession>
<dbReference type="InterPro" id="IPR017861">
    <property type="entry name" value="KAE1/TsaD"/>
</dbReference>
<keyword evidence="3" id="KW-0819">tRNA processing</keyword>
<organism evidence="8 9">
    <name type="scientific">Hominenteromicrobium mulieris</name>
    <dbReference type="NCBI Taxonomy" id="2885357"/>
    <lineage>
        <taxon>Bacteria</taxon>
        <taxon>Bacillati</taxon>
        <taxon>Bacillota</taxon>
        <taxon>Clostridia</taxon>
        <taxon>Eubacteriales</taxon>
        <taxon>Oscillospiraceae</taxon>
        <taxon>Hominenteromicrobium</taxon>
    </lineage>
</organism>
<dbReference type="GO" id="GO:0046872">
    <property type="term" value="F:metal ion binding"/>
    <property type="evidence" value="ECO:0007669"/>
    <property type="project" value="UniProtKB-KW"/>
</dbReference>
<gene>
    <name evidence="8" type="ORF">LKD31_01170</name>
</gene>
<sequence>MPNISVLGLDTSNYTTSAAFFCDGEMDSRGMILPVKEGEIGLRQSDAVFHHTRQLPEVLSMLGDKIGGAKVIGVSERPRDAKDSYMPCFLVGIGAAQMLAQALGVPLRRFSHQQGHIAAALYSAQRLDLLHERFLAFHMSGGTTEAVLVEPVEGDKMFRTRLVASSLDLKAGQVIDRIGVMLGLPFPAGKHLDPIACNYTERLRVRASMKGANCSLSGVENKCRELMKKGAPKEEIAATCMAYVIAASDAMCKALIETFGDLPVVFSGGVSSNSMLRAHMSEKYGALFAEPRFSADNAAGIAVLASLSQEA</sequence>
<reference evidence="8" key="1">
    <citation type="submission" date="2021-10" db="EMBL/GenBank/DDBJ databases">
        <title>Anaerobic single-cell dispensing facilitates the cultivation of human gut bacteria.</title>
        <authorList>
            <person name="Afrizal A."/>
        </authorList>
    </citation>
    <scope>NUCLEOTIDE SEQUENCE</scope>
    <source>
        <strain evidence="8">CLA-AA-H250</strain>
    </source>
</reference>
<dbReference type="InterPro" id="IPR000905">
    <property type="entry name" value="Gcp-like_dom"/>
</dbReference>
<dbReference type="GO" id="GO:0061711">
    <property type="term" value="F:tRNA N(6)-L-threonylcarbamoyladenine synthase activity"/>
    <property type="evidence" value="ECO:0007669"/>
    <property type="project" value="UniProtKB-EC"/>
</dbReference>
<dbReference type="EMBL" id="JAJEQC010000001">
    <property type="protein sequence ID" value="MCC2135630.1"/>
    <property type="molecule type" value="Genomic_DNA"/>
</dbReference>
<keyword evidence="4" id="KW-0479">Metal-binding</keyword>
<dbReference type="PRINTS" id="PR00789">
    <property type="entry name" value="OSIALOPTASE"/>
</dbReference>
<comment type="catalytic activity">
    <reaction evidence="6">
        <text>L-threonylcarbamoyladenylate + adenosine(37) in tRNA = N(6)-L-threonylcarbamoyladenosine(37) in tRNA + AMP + H(+)</text>
        <dbReference type="Rhea" id="RHEA:37059"/>
        <dbReference type="Rhea" id="RHEA-COMP:10162"/>
        <dbReference type="Rhea" id="RHEA-COMP:10163"/>
        <dbReference type="ChEBI" id="CHEBI:15378"/>
        <dbReference type="ChEBI" id="CHEBI:73682"/>
        <dbReference type="ChEBI" id="CHEBI:74411"/>
        <dbReference type="ChEBI" id="CHEBI:74418"/>
        <dbReference type="ChEBI" id="CHEBI:456215"/>
        <dbReference type="EC" id="2.3.1.234"/>
    </reaction>
</comment>
<evidence type="ECO:0000313" key="9">
    <source>
        <dbReference type="Proteomes" id="UP001199424"/>
    </source>
</evidence>
<dbReference type="PANTHER" id="PTHR11735">
    <property type="entry name" value="TRNA N6-ADENOSINE THREONYLCARBAMOYLTRANSFERASE"/>
    <property type="match status" value="1"/>
</dbReference>
<evidence type="ECO:0000256" key="5">
    <source>
        <dbReference type="ARBA" id="ARBA00023315"/>
    </source>
</evidence>
<evidence type="ECO:0000259" key="7">
    <source>
        <dbReference type="Pfam" id="PF00814"/>
    </source>
</evidence>
<dbReference type="InterPro" id="IPR043129">
    <property type="entry name" value="ATPase_NBD"/>
</dbReference>
<evidence type="ECO:0000256" key="2">
    <source>
        <dbReference type="ARBA" id="ARBA00022679"/>
    </source>
</evidence>
<dbReference type="GO" id="GO:0005829">
    <property type="term" value="C:cytosol"/>
    <property type="evidence" value="ECO:0007669"/>
    <property type="project" value="TreeGrafter"/>
</dbReference>
<name>A0AAE3AF77_9FIRM</name>
<feature type="domain" description="Gcp-like" evidence="7">
    <location>
        <begin position="87"/>
        <end position="302"/>
    </location>
</feature>
<evidence type="ECO:0000256" key="6">
    <source>
        <dbReference type="ARBA" id="ARBA00048117"/>
    </source>
</evidence>
<evidence type="ECO:0000313" key="8">
    <source>
        <dbReference type="EMBL" id="MCC2135630.1"/>
    </source>
</evidence>
<dbReference type="Gene3D" id="3.30.420.40">
    <property type="match status" value="2"/>
</dbReference>
<proteinExistence type="predicted"/>